<dbReference type="InterPro" id="IPR005031">
    <property type="entry name" value="COQ10_START"/>
</dbReference>
<dbReference type="Proteomes" id="UP001239445">
    <property type="component" value="Unassembled WGS sequence"/>
</dbReference>
<evidence type="ECO:0000256" key="1">
    <source>
        <dbReference type="ARBA" id="ARBA00006885"/>
    </source>
</evidence>
<dbReference type="EMBL" id="MU839827">
    <property type="protein sequence ID" value="KAK1760635.1"/>
    <property type="molecule type" value="Genomic_DNA"/>
</dbReference>
<feature type="domain" description="Coenzyme Q-binding protein COQ10 START" evidence="5">
    <location>
        <begin position="92"/>
        <end position="162"/>
    </location>
</feature>
<dbReference type="InterPro" id="IPR023393">
    <property type="entry name" value="START-like_dom_sf"/>
</dbReference>
<evidence type="ECO:0000256" key="3">
    <source>
        <dbReference type="ARBA" id="ARBA00024947"/>
    </source>
</evidence>
<comment type="subunit">
    <text evidence="2">Interacts with coenzyme Q.</text>
</comment>
<dbReference type="CDD" id="cd07813">
    <property type="entry name" value="COQ10p_like"/>
    <property type="match status" value="1"/>
</dbReference>
<evidence type="ECO:0000256" key="2">
    <source>
        <dbReference type="ARBA" id="ARBA00011814"/>
    </source>
</evidence>
<keyword evidence="7" id="KW-1185">Reference proteome</keyword>
<feature type="compositionally biased region" description="Basic residues" evidence="4">
    <location>
        <begin position="44"/>
        <end position="59"/>
    </location>
</feature>
<dbReference type="GO" id="GO:0045333">
    <property type="term" value="P:cellular respiration"/>
    <property type="evidence" value="ECO:0007669"/>
    <property type="project" value="InterPro"/>
</dbReference>
<name>A0AAJ0FH06_9PEZI</name>
<evidence type="ECO:0000313" key="7">
    <source>
        <dbReference type="Proteomes" id="UP001239445"/>
    </source>
</evidence>
<protein>
    <submittedName>
        <fullName evidence="6">Coenzyme Q-binding protein COQ10, mitochondrial</fullName>
    </submittedName>
</protein>
<dbReference type="Gene3D" id="3.30.530.20">
    <property type="match status" value="1"/>
</dbReference>
<comment type="function">
    <text evidence="3">Required for the function of coenzyme Q in the respiratory chain. May serve as a chaperone or may be involved in the transport of Q6 from its site of synthesis to the catalytic sites of the respiratory complexes.</text>
</comment>
<evidence type="ECO:0000313" key="6">
    <source>
        <dbReference type="EMBL" id="KAK1760635.1"/>
    </source>
</evidence>
<gene>
    <name evidence="6" type="ORF">QBC47DRAFT_367732</name>
</gene>
<dbReference type="SUPFAM" id="SSF55961">
    <property type="entry name" value="Bet v1-like"/>
    <property type="match status" value="1"/>
</dbReference>
<dbReference type="AlphaFoldDB" id="A0AAJ0FH06"/>
<sequence length="280" mass="30752">MRANPLPRAMASSLTPIATRTLSRRLPRPMRRSLTTQTATARPRLTHPARRPQHQHHHCQTQPLSTFLTSLLPSSPNPQSTPLQSLHARRILPYPPSHLYTLISDIDAYRFFLPNCTASRVTAWTRPSPQKQKHPAQADLTIGWGPFTQSYTSRVYCVPGSVVEAVSGSAHTTIPSETLREVGYDDDHLGVGLLPQKGGGTGIFESLVTRWTVTPVPVPGTNSTAATTGKAGGKWTEVTLSVQFRFANPALGFAVGQLADDKVDEMVQAFEERARRLYKG</sequence>
<feature type="region of interest" description="Disordered" evidence="4">
    <location>
        <begin position="22"/>
        <end position="61"/>
    </location>
</feature>
<organism evidence="6 7">
    <name type="scientific">Echria macrotheca</name>
    <dbReference type="NCBI Taxonomy" id="438768"/>
    <lineage>
        <taxon>Eukaryota</taxon>
        <taxon>Fungi</taxon>
        <taxon>Dikarya</taxon>
        <taxon>Ascomycota</taxon>
        <taxon>Pezizomycotina</taxon>
        <taxon>Sordariomycetes</taxon>
        <taxon>Sordariomycetidae</taxon>
        <taxon>Sordariales</taxon>
        <taxon>Schizotheciaceae</taxon>
        <taxon>Echria</taxon>
    </lineage>
</organism>
<comment type="similarity">
    <text evidence="1">Belongs to the COQ10 family.</text>
</comment>
<dbReference type="GO" id="GO:0005739">
    <property type="term" value="C:mitochondrion"/>
    <property type="evidence" value="ECO:0007669"/>
    <property type="project" value="TreeGrafter"/>
</dbReference>
<evidence type="ECO:0000256" key="4">
    <source>
        <dbReference type="SAM" id="MobiDB-lite"/>
    </source>
</evidence>
<feature type="domain" description="Coenzyme Q-binding protein COQ10 START" evidence="5">
    <location>
        <begin position="202"/>
        <end position="271"/>
    </location>
</feature>
<dbReference type="PANTHER" id="PTHR12901:SF10">
    <property type="entry name" value="COENZYME Q-BINDING PROTEIN COQ10, MITOCHONDRIAL"/>
    <property type="match status" value="1"/>
</dbReference>
<dbReference type="Pfam" id="PF03364">
    <property type="entry name" value="Polyketide_cyc"/>
    <property type="match status" value="2"/>
</dbReference>
<dbReference type="InterPro" id="IPR044996">
    <property type="entry name" value="COQ10-like"/>
</dbReference>
<reference evidence="6" key="1">
    <citation type="submission" date="2023-06" db="EMBL/GenBank/DDBJ databases">
        <title>Genome-scale phylogeny and comparative genomics of the fungal order Sordariales.</title>
        <authorList>
            <consortium name="Lawrence Berkeley National Laboratory"/>
            <person name="Hensen N."/>
            <person name="Bonometti L."/>
            <person name="Westerberg I."/>
            <person name="Brannstrom I.O."/>
            <person name="Guillou S."/>
            <person name="Cros-Aarteil S."/>
            <person name="Calhoun S."/>
            <person name="Haridas S."/>
            <person name="Kuo A."/>
            <person name="Mondo S."/>
            <person name="Pangilinan J."/>
            <person name="Riley R."/>
            <person name="Labutti K."/>
            <person name="Andreopoulos B."/>
            <person name="Lipzen A."/>
            <person name="Chen C."/>
            <person name="Yanf M."/>
            <person name="Daum C."/>
            <person name="Ng V."/>
            <person name="Clum A."/>
            <person name="Steindorff A."/>
            <person name="Ohm R."/>
            <person name="Martin F."/>
            <person name="Silar P."/>
            <person name="Natvig D."/>
            <person name="Lalanne C."/>
            <person name="Gautier V."/>
            <person name="Ament-Velasquez S.L."/>
            <person name="Kruys A."/>
            <person name="Hutchinson M.I."/>
            <person name="Powell A.J."/>
            <person name="Barry K."/>
            <person name="Miller A.N."/>
            <person name="Grigoriev I.V."/>
            <person name="Debuchy R."/>
            <person name="Gladieux P."/>
            <person name="Thoren M.H."/>
            <person name="Johannesson H."/>
        </authorList>
    </citation>
    <scope>NUCLEOTIDE SEQUENCE</scope>
    <source>
        <strain evidence="6">PSN4</strain>
    </source>
</reference>
<accession>A0AAJ0FH06</accession>
<dbReference type="GO" id="GO:0048039">
    <property type="term" value="F:ubiquinone binding"/>
    <property type="evidence" value="ECO:0007669"/>
    <property type="project" value="InterPro"/>
</dbReference>
<feature type="compositionally biased region" description="Basic residues" evidence="4">
    <location>
        <begin position="22"/>
        <end position="31"/>
    </location>
</feature>
<dbReference type="PANTHER" id="PTHR12901">
    <property type="entry name" value="SPERM PROTEIN HOMOLOG"/>
    <property type="match status" value="1"/>
</dbReference>
<comment type="caution">
    <text evidence="6">The sequence shown here is derived from an EMBL/GenBank/DDBJ whole genome shotgun (WGS) entry which is preliminary data.</text>
</comment>
<evidence type="ECO:0000259" key="5">
    <source>
        <dbReference type="Pfam" id="PF03364"/>
    </source>
</evidence>
<proteinExistence type="inferred from homology"/>